<dbReference type="Pfam" id="PF00512">
    <property type="entry name" value="HisKA"/>
    <property type="match status" value="1"/>
</dbReference>
<name>A0A850PGD3_9PROT</name>
<dbReference type="InterPro" id="IPR036097">
    <property type="entry name" value="HisK_dim/P_sf"/>
</dbReference>
<dbReference type="GO" id="GO:0000155">
    <property type="term" value="F:phosphorelay sensor kinase activity"/>
    <property type="evidence" value="ECO:0007669"/>
    <property type="project" value="InterPro"/>
</dbReference>
<reference evidence="10 11" key="1">
    <citation type="submission" date="2020-06" db="EMBL/GenBank/DDBJ databases">
        <title>Description of novel acetic acid bacteria.</title>
        <authorList>
            <person name="Sombolestani A."/>
        </authorList>
    </citation>
    <scope>NUCLEOTIDE SEQUENCE [LARGE SCALE GENOMIC DNA]</scope>
    <source>
        <strain evidence="10 11">LMG 27010</strain>
    </source>
</reference>
<dbReference type="GO" id="GO:0005886">
    <property type="term" value="C:plasma membrane"/>
    <property type="evidence" value="ECO:0007669"/>
    <property type="project" value="TreeGrafter"/>
</dbReference>
<dbReference type="PROSITE" id="PS50109">
    <property type="entry name" value="HIS_KIN"/>
    <property type="match status" value="1"/>
</dbReference>
<dbReference type="GO" id="GO:0004721">
    <property type="term" value="F:phosphoprotein phosphatase activity"/>
    <property type="evidence" value="ECO:0007669"/>
    <property type="project" value="TreeGrafter"/>
</dbReference>
<keyword evidence="6" id="KW-0902">Two-component regulatory system</keyword>
<dbReference type="PANTHER" id="PTHR45453">
    <property type="entry name" value="PHOSPHATE REGULON SENSOR PROTEIN PHOR"/>
    <property type="match status" value="1"/>
</dbReference>
<keyword evidence="4" id="KW-0808">Transferase</keyword>
<evidence type="ECO:0000256" key="5">
    <source>
        <dbReference type="ARBA" id="ARBA00022777"/>
    </source>
</evidence>
<dbReference type="InterPro" id="IPR050351">
    <property type="entry name" value="BphY/WalK/GraS-like"/>
</dbReference>
<accession>A0A850PGD3</accession>
<proteinExistence type="predicted"/>
<dbReference type="FunFam" id="3.30.565.10:FF:000006">
    <property type="entry name" value="Sensor histidine kinase WalK"/>
    <property type="match status" value="1"/>
</dbReference>
<gene>
    <name evidence="10" type="ORF">HUK82_12040</name>
</gene>
<dbReference type="InterPro" id="IPR003661">
    <property type="entry name" value="HisK_dim/P_dom"/>
</dbReference>
<dbReference type="RefSeq" id="WP_176614195.1">
    <property type="nucleotide sequence ID" value="NZ_JABXXR010000109.1"/>
</dbReference>
<evidence type="ECO:0000256" key="4">
    <source>
        <dbReference type="ARBA" id="ARBA00022679"/>
    </source>
</evidence>
<dbReference type="InterPro" id="IPR004358">
    <property type="entry name" value="Sig_transdc_His_kin-like_C"/>
</dbReference>
<evidence type="ECO:0000313" key="10">
    <source>
        <dbReference type="EMBL" id="NVN41286.1"/>
    </source>
</evidence>
<evidence type="ECO:0000313" key="11">
    <source>
        <dbReference type="Proteomes" id="UP000585665"/>
    </source>
</evidence>
<dbReference type="SUPFAM" id="SSF55785">
    <property type="entry name" value="PYP-like sensor domain (PAS domain)"/>
    <property type="match status" value="1"/>
</dbReference>
<dbReference type="Pfam" id="PF02518">
    <property type="entry name" value="HATPase_c"/>
    <property type="match status" value="1"/>
</dbReference>
<protein>
    <recommendedName>
        <fullName evidence="2">histidine kinase</fullName>
        <ecNumber evidence="2">2.7.13.3</ecNumber>
    </recommendedName>
</protein>
<dbReference type="SUPFAM" id="SSF47384">
    <property type="entry name" value="Homodimeric domain of signal transducing histidine kinase"/>
    <property type="match status" value="1"/>
</dbReference>
<dbReference type="CDD" id="cd00075">
    <property type="entry name" value="HATPase"/>
    <property type="match status" value="1"/>
</dbReference>
<dbReference type="Proteomes" id="UP000585665">
    <property type="component" value="Unassembled WGS sequence"/>
</dbReference>
<feature type="domain" description="Histidine kinase" evidence="8">
    <location>
        <begin position="140"/>
        <end position="369"/>
    </location>
</feature>
<sequence>ATVGRRWPRRPVLSARSTAEPPAARAGFIADSLDLMPDPVILLDRHGTLTYANNGARQLYGETLGAVARHPALQDVAATLRETESACATLALDVPVRRVIRAHMRRLPASGTDAGQTVAVVSDHTAQDALERTRADFVAYASHELRTPLAALTGFIETLRGPAADDPAAQQQFLGVMAAQAARMQRLIDRMLTLSRVQQLEHQRPRGIADAVIIMERAMAEASALVHGTSMTLVMAPPHDDLPIRADGDQMVQVLMNLIENAIKYAGAARPLDGRIDLSVARAPQDGRWPRDDGAILCVADNGPGIDARHLPRLTERFYRVENTATRVSGSGLGLAIVKHILDRHAGRLIVESEPGHGTTFIVWLPLASSQASSEEESVSYGITPDPIAWE</sequence>
<keyword evidence="11" id="KW-1185">Reference proteome</keyword>
<dbReference type="EC" id="2.7.13.3" evidence="2"/>
<dbReference type="InterPro" id="IPR036890">
    <property type="entry name" value="HATPase_C_sf"/>
</dbReference>
<evidence type="ECO:0000256" key="2">
    <source>
        <dbReference type="ARBA" id="ARBA00012438"/>
    </source>
</evidence>
<keyword evidence="5" id="KW-0418">Kinase</keyword>
<evidence type="ECO:0000259" key="8">
    <source>
        <dbReference type="PROSITE" id="PS50109"/>
    </source>
</evidence>
<comment type="catalytic activity">
    <reaction evidence="1">
        <text>ATP + protein L-histidine = ADP + protein N-phospho-L-histidine.</text>
        <dbReference type="EC" id="2.7.13.3"/>
    </reaction>
</comment>
<evidence type="ECO:0000259" key="9">
    <source>
        <dbReference type="PROSITE" id="PS50112"/>
    </source>
</evidence>
<evidence type="ECO:0000256" key="6">
    <source>
        <dbReference type="ARBA" id="ARBA00023012"/>
    </source>
</evidence>
<dbReference type="InterPro" id="IPR005467">
    <property type="entry name" value="His_kinase_dom"/>
</dbReference>
<keyword evidence="3" id="KW-0597">Phosphoprotein</keyword>
<dbReference type="FunFam" id="1.10.287.130:FF:000001">
    <property type="entry name" value="Two-component sensor histidine kinase"/>
    <property type="match status" value="1"/>
</dbReference>
<dbReference type="InterPro" id="IPR035965">
    <property type="entry name" value="PAS-like_dom_sf"/>
</dbReference>
<dbReference type="AlphaFoldDB" id="A0A850PGD3"/>
<dbReference type="Gene3D" id="1.10.287.130">
    <property type="match status" value="1"/>
</dbReference>
<dbReference type="PROSITE" id="PS50112">
    <property type="entry name" value="PAS"/>
    <property type="match status" value="1"/>
</dbReference>
<evidence type="ECO:0000256" key="3">
    <source>
        <dbReference type="ARBA" id="ARBA00022553"/>
    </source>
</evidence>
<dbReference type="PRINTS" id="PR00344">
    <property type="entry name" value="BCTRLSENSOR"/>
</dbReference>
<feature type="non-terminal residue" evidence="10">
    <location>
        <position position="1"/>
    </location>
</feature>
<dbReference type="InterPro" id="IPR000014">
    <property type="entry name" value="PAS"/>
</dbReference>
<dbReference type="Pfam" id="PF13188">
    <property type="entry name" value="PAS_8"/>
    <property type="match status" value="1"/>
</dbReference>
<comment type="caution">
    <text evidence="10">The sequence shown here is derived from an EMBL/GenBank/DDBJ whole genome shotgun (WGS) entry which is preliminary data.</text>
</comment>
<organism evidence="10 11">
    <name type="scientific">Ameyamaea chiangmaiensis</name>
    <dbReference type="NCBI Taxonomy" id="442969"/>
    <lineage>
        <taxon>Bacteria</taxon>
        <taxon>Pseudomonadati</taxon>
        <taxon>Pseudomonadota</taxon>
        <taxon>Alphaproteobacteria</taxon>
        <taxon>Acetobacterales</taxon>
        <taxon>Acetobacteraceae</taxon>
        <taxon>Ameyamaea</taxon>
    </lineage>
</organism>
<dbReference type="SMART" id="SM00387">
    <property type="entry name" value="HATPase_c"/>
    <property type="match status" value="1"/>
</dbReference>
<evidence type="ECO:0000256" key="1">
    <source>
        <dbReference type="ARBA" id="ARBA00000085"/>
    </source>
</evidence>
<dbReference type="EMBL" id="JABXXR010000109">
    <property type="protein sequence ID" value="NVN41286.1"/>
    <property type="molecule type" value="Genomic_DNA"/>
</dbReference>
<dbReference type="SUPFAM" id="SSF55874">
    <property type="entry name" value="ATPase domain of HSP90 chaperone/DNA topoisomerase II/histidine kinase"/>
    <property type="match status" value="1"/>
</dbReference>
<evidence type="ECO:0000256" key="7">
    <source>
        <dbReference type="ARBA" id="ARBA00023136"/>
    </source>
</evidence>
<dbReference type="GO" id="GO:0016036">
    <property type="term" value="P:cellular response to phosphate starvation"/>
    <property type="evidence" value="ECO:0007669"/>
    <property type="project" value="TreeGrafter"/>
</dbReference>
<dbReference type="InterPro" id="IPR003594">
    <property type="entry name" value="HATPase_dom"/>
</dbReference>
<dbReference type="PANTHER" id="PTHR45453:SF1">
    <property type="entry name" value="PHOSPHATE REGULON SENSOR PROTEIN PHOR"/>
    <property type="match status" value="1"/>
</dbReference>
<dbReference type="CDD" id="cd00082">
    <property type="entry name" value="HisKA"/>
    <property type="match status" value="1"/>
</dbReference>
<keyword evidence="7" id="KW-0472">Membrane</keyword>
<dbReference type="CDD" id="cd00130">
    <property type="entry name" value="PAS"/>
    <property type="match status" value="1"/>
</dbReference>
<dbReference type="Gene3D" id="3.30.565.10">
    <property type="entry name" value="Histidine kinase-like ATPase, C-terminal domain"/>
    <property type="match status" value="1"/>
</dbReference>
<dbReference type="SMART" id="SM00388">
    <property type="entry name" value="HisKA"/>
    <property type="match status" value="1"/>
</dbReference>
<feature type="domain" description="PAS" evidence="9">
    <location>
        <begin position="25"/>
        <end position="61"/>
    </location>
</feature>